<organism evidence="2 3">
    <name type="scientific">Streptomyces antimycoticus</name>
    <dbReference type="NCBI Taxonomy" id="68175"/>
    <lineage>
        <taxon>Bacteria</taxon>
        <taxon>Bacillati</taxon>
        <taxon>Actinomycetota</taxon>
        <taxon>Actinomycetes</taxon>
        <taxon>Kitasatosporales</taxon>
        <taxon>Streptomycetaceae</taxon>
        <taxon>Streptomyces</taxon>
        <taxon>Streptomyces violaceusniger group</taxon>
    </lineage>
</organism>
<sequence length="72" mass="7341">MAKSADGAVRGPAAGHDAVGRVGRAHRGAVVGPVASGRASVTGPALPRPVEAEVERYVDDARSKPARTGVRW</sequence>
<reference evidence="2 3" key="1">
    <citation type="journal article" date="2020" name="Int. J. Syst. Evol. Microbiol.">
        <title>Reclassification of Streptomyces castelarensis and Streptomyces sporoclivatus as later heterotypic synonyms of Streptomyces antimycoticus.</title>
        <authorList>
            <person name="Komaki H."/>
            <person name="Tamura T."/>
        </authorList>
    </citation>
    <scope>NUCLEOTIDE SEQUENCE [LARGE SCALE GENOMIC DNA]</scope>
    <source>
        <strain evidence="2 3">NBRC 12839</strain>
    </source>
</reference>
<gene>
    <name evidence="2" type="ORF">SANT12839_096600</name>
</gene>
<comment type="caution">
    <text evidence="2">The sequence shown here is derived from an EMBL/GenBank/DDBJ whole genome shotgun (WGS) entry which is preliminary data.</text>
</comment>
<evidence type="ECO:0000256" key="1">
    <source>
        <dbReference type="SAM" id="MobiDB-lite"/>
    </source>
</evidence>
<feature type="region of interest" description="Disordered" evidence="1">
    <location>
        <begin position="1"/>
        <end position="24"/>
    </location>
</feature>
<dbReference type="Proteomes" id="UP000299290">
    <property type="component" value="Unassembled WGS sequence"/>
</dbReference>
<name>A0A4D4KQP6_9ACTN</name>
<dbReference type="AlphaFoldDB" id="A0A4D4KQP6"/>
<evidence type="ECO:0000313" key="3">
    <source>
        <dbReference type="Proteomes" id="UP000299290"/>
    </source>
</evidence>
<keyword evidence="3" id="KW-1185">Reference proteome</keyword>
<dbReference type="EMBL" id="BJHV01000001">
    <property type="protein sequence ID" value="GDY48778.1"/>
    <property type="molecule type" value="Genomic_DNA"/>
</dbReference>
<proteinExistence type="predicted"/>
<accession>A0A4D4KQP6</accession>
<protein>
    <submittedName>
        <fullName evidence="2">Uncharacterized protein</fullName>
    </submittedName>
</protein>
<evidence type="ECO:0000313" key="2">
    <source>
        <dbReference type="EMBL" id="GDY48778.1"/>
    </source>
</evidence>